<reference evidence="2" key="2">
    <citation type="submission" date="2017-06" db="EMBL/GenBank/DDBJ databases">
        <title>The pomegranate genome and the genomics of punicalagin biosynthesis.</title>
        <authorList>
            <person name="Xu C."/>
        </authorList>
    </citation>
    <scope>NUCLEOTIDE SEQUENCE [LARGE SCALE GENOMIC DNA]</scope>
    <source>
        <tissue evidence="2">Fresh leaf</tissue>
    </source>
</reference>
<feature type="compositionally biased region" description="Polar residues" evidence="1">
    <location>
        <begin position="87"/>
        <end position="107"/>
    </location>
</feature>
<keyword evidence="5" id="KW-1185">Reference proteome</keyword>
<protein>
    <submittedName>
        <fullName evidence="2">Uncharacterized protein</fullName>
    </submittedName>
</protein>
<dbReference type="Proteomes" id="UP000197138">
    <property type="component" value="Unassembled WGS sequence"/>
</dbReference>
<name>A0A218XBZ1_PUNGR</name>
<evidence type="ECO:0000313" key="5">
    <source>
        <dbReference type="Proteomes" id="UP000233551"/>
    </source>
</evidence>
<feature type="compositionally biased region" description="Acidic residues" evidence="1">
    <location>
        <begin position="35"/>
        <end position="44"/>
    </location>
</feature>
<dbReference type="AlphaFoldDB" id="A0A218XBZ1"/>
<evidence type="ECO:0000313" key="2">
    <source>
        <dbReference type="EMBL" id="OWM82219.1"/>
    </source>
</evidence>
<reference evidence="4" key="1">
    <citation type="journal article" date="2017" name="Plant J.">
        <title>The pomegranate (Punica granatum L.) genome and the genomics of punicalagin biosynthesis.</title>
        <authorList>
            <person name="Qin G."/>
            <person name="Xu C."/>
            <person name="Ming R."/>
            <person name="Tang H."/>
            <person name="Guyot R."/>
            <person name="Kramer E.M."/>
            <person name="Hu Y."/>
            <person name="Yi X."/>
            <person name="Qi Y."/>
            <person name="Xu X."/>
            <person name="Gao Z."/>
            <person name="Pan H."/>
            <person name="Jian J."/>
            <person name="Tian Y."/>
            <person name="Yue Z."/>
            <person name="Xu Y."/>
        </authorList>
    </citation>
    <scope>NUCLEOTIDE SEQUENCE [LARGE SCALE GENOMIC DNA]</scope>
    <source>
        <strain evidence="4">cv. Dabenzi</strain>
    </source>
</reference>
<dbReference type="EMBL" id="PGOL01000123">
    <property type="protein sequence ID" value="PKI76376.1"/>
    <property type="molecule type" value="Genomic_DNA"/>
</dbReference>
<gene>
    <name evidence="2" type="ORF">CDL15_Pgr001793</name>
    <name evidence="3" type="ORF">CRG98_003298</name>
</gene>
<accession>A0A218XBZ1</accession>
<feature type="region of interest" description="Disordered" evidence="1">
    <location>
        <begin position="26"/>
        <end position="107"/>
    </location>
</feature>
<proteinExistence type="predicted"/>
<reference evidence="3 5" key="3">
    <citation type="submission" date="2017-11" db="EMBL/GenBank/DDBJ databases">
        <title>De-novo sequencing of pomegranate (Punica granatum L.) genome.</title>
        <authorList>
            <person name="Akparov Z."/>
            <person name="Amiraslanov A."/>
            <person name="Hajiyeva S."/>
            <person name="Abbasov M."/>
            <person name="Kaur K."/>
            <person name="Hamwieh A."/>
            <person name="Solovyev V."/>
            <person name="Salamov A."/>
            <person name="Braich B."/>
            <person name="Kosarev P."/>
            <person name="Mahmoud A."/>
            <person name="Hajiyev E."/>
            <person name="Babayeva S."/>
            <person name="Izzatullayeva V."/>
            <person name="Mammadov A."/>
            <person name="Mammadov A."/>
            <person name="Sharifova S."/>
            <person name="Ojaghi J."/>
            <person name="Eynullazada K."/>
            <person name="Bayramov B."/>
            <person name="Abdulazimova A."/>
            <person name="Shahmuradov I."/>
        </authorList>
    </citation>
    <scope>NUCLEOTIDE SEQUENCE [LARGE SCALE GENOMIC DNA]</scope>
    <source>
        <strain evidence="3">AG2017</strain>
        <strain evidence="5">cv. AG2017</strain>
        <tissue evidence="3">Leaf</tissue>
    </source>
</reference>
<dbReference type="EMBL" id="MTKT01002011">
    <property type="protein sequence ID" value="OWM82219.1"/>
    <property type="molecule type" value="Genomic_DNA"/>
</dbReference>
<dbReference type="Proteomes" id="UP000233551">
    <property type="component" value="Unassembled WGS sequence"/>
</dbReference>
<evidence type="ECO:0000313" key="3">
    <source>
        <dbReference type="EMBL" id="PKI76376.1"/>
    </source>
</evidence>
<evidence type="ECO:0000313" key="4">
    <source>
        <dbReference type="Proteomes" id="UP000197138"/>
    </source>
</evidence>
<sequence>MSVSIEALAMAGADYLDYEMDGEEWEAPPAHLLVGEEEEEDNSEAEIPWNASAKPESFSPRKPKSRPTRIGNSPVPRDLHELEVEGQNVSNKKSPASSRSMNSIAGG</sequence>
<evidence type="ECO:0000256" key="1">
    <source>
        <dbReference type="SAM" id="MobiDB-lite"/>
    </source>
</evidence>
<comment type="caution">
    <text evidence="2">The sequence shown here is derived from an EMBL/GenBank/DDBJ whole genome shotgun (WGS) entry which is preliminary data.</text>
</comment>
<organism evidence="2 4">
    <name type="scientific">Punica granatum</name>
    <name type="common">Pomegranate</name>
    <dbReference type="NCBI Taxonomy" id="22663"/>
    <lineage>
        <taxon>Eukaryota</taxon>
        <taxon>Viridiplantae</taxon>
        <taxon>Streptophyta</taxon>
        <taxon>Embryophyta</taxon>
        <taxon>Tracheophyta</taxon>
        <taxon>Spermatophyta</taxon>
        <taxon>Magnoliopsida</taxon>
        <taxon>eudicotyledons</taxon>
        <taxon>Gunneridae</taxon>
        <taxon>Pentapetalae</taxon>
        <taxon>rosids</taxon>
        <taxon>malvids</taxon>
        <taxon>Myrtales</taxon>
        <taxon>Lythraceae</taxon>
        <taxon>Punica</taxon>
    </lineage>
</organism>